<dbReference type="InterPro" id="IPR038731">
    <property type="entry name" value="RgtA/B/C-like"/>
</dbReference>
<comment type="subcellular location">
    <subcellularLocation>
        <location evidence="1">Cell membrane</location>
        <topology evidence="1">Multi-pass membrane protein</topology>
    </subcellularLocation>
</comment>
<dbReference type="GO" id="GO:0009103">
    <property type="term" value="P:lipopolysaccharide biosynthetic process"/>
    <property type="evidence" value="ECO:0007669"/>
    <property type="project" value="UniProtKB-ARBA"/>
</dbReference>
<dbReference type="STRING" id="29563.SAMN02983006_00900"/>
<evidence type="ECO:0000256" key="3">
    <source>
        <dbReference type="ARBA" id="ARBA00022676"/>
    </source>
</evidence>
<accession>A0A1I4GXG7</accession>
<evidence type="ECO:0000256" key="6">
    <source>
        <dbReference type="ARBA" id="ARBA00022989"/>
    </source>
</evidence>
<evidence type="ECO:0000256" key="4">
    <source>
        <dbReference type="ARBA" id="ARBA00022679"/>
    </source>
</evidence>
<feature type="transmembrane region" description="Helical" evidence="8">
    <location>
        <begin position="175"/>
        <end position="205"/>
    </location>
</feature>
<feature type="domain" description="Glycosyltransferase RgtA/B/C/D-like" evidence="9">
    <location>
        <begin position="72"/>
        <end position="231"/>
    </location>
</feature>
<evidence type="ECO:0000256" key="1">
    <source>
        <dbReference type="ARBA" id="ARBA00004651"/>
    </source>
</evidence>
<protein>
    <submittedName>
        <fullName evidence="10">4-amino-4-deoxy-L-arabinose transferase</fullName>
    </submittedName>
</protein>
<feature type="transmembrane region" description="Helical" evidence="8">
    <location>
        <begin position="217"/>
        <end position="236"/>
    </location>
</feature>
<keyword evidence="4 10" id="KW-0808">Transferase</keyword>
<reference evidence="10 11" key="1">
    <citation type="submission" date="2016-10" db="EMBL/GenBank/DDBJ databases">
        <authorList>
            <person name="de Groot N.N."/>
        </authorList>
    </citation>
    <scope>NUCLEOTIDE SEQUENCE [LARGE SCALE GENOMIC DNA]</scope>
    <source>
        <strain evidence="10 11">ATCC 51327</strain>
    </source>
</reference>
<keyword evidence="5 8" id="KW-0812">Transmembrane</keyword>
<dbReference type="OrthoDB" id="9775035at2"/>
<keyword evidence="7 8" id="KW-0472">Membrane</keyword>
<name>A0A1I4GXG7_9FIRM</name>
<dbReference type="EMBL" id="FOTI01000008">
    <property type="protein sequence ID" value="SFL34133.1"/>
    <property type="molecule type" value="Genomic_DNA"/>
</dbReference>
<keyword evidence="3" id="KW-0328">Glycosyltransferase</keyword>
<dbReference type="RefSeq" id="WP_089860347.1">
    <property type="nucleotide sequence ID" value="NZ_FOTI01000008.1"/>
</dbReference>
<organism evidence="10 11">
    <name type="scientific">Halanaerobium salsuginis</name>
    <dbReference type="NCBI Taxonomy" id="29563"/>
    <lineage>
        <taxon>Bacteria</taxon>
        <taxon>Bacillati</taxon>
        <taxon>Bacillota</taxon>
        <taxon>Clostridia</taxon>
        <taxon>Halanaerobiales</taxon>
        <taxon>Halanaerobiaceae</taxon>
        <taxon>Halanaerobium</taxon>
    </lineage>
</organism>
<evidence type="ECO:0000256" key="5">
    <source>
        <dbReference type="ARBA" id="ARBA00022692"/>
    </source>
</evidence>
<keyword evidence="11" id="KW-1185">Reference proteome</keyword>
<keyword evidence="6 8" id="KW-1133">Transmembrane helix</keyword>
<proteinExistence type="predicted"/>
<feature type="transmembrane region" description="Helical" evidence="8">
    <location>
        <begin position="301"/>
        <end position="319"/>
    </location>
</feature>
<keyword evidence="2" id="KW-1003">Cell membrane</keyword>
<dbReference type="InterPro" id="IPR050297">
    <property type="entry name" value="LipidA_mod_glycosyltrf_83"/>
</dbReference>
<feature type="transmembrane region" description="Helical" evidence="8">
    <location>
        <begin position="356"/>
        <end position="376"/>
    </location>
</feature>
<dbReference type="Proteomes" id="UP000199006">
    <property type="component" value="Unassembled WGS sequence"/>
</dbReference>
<evidence type="ECO:0000313" key="11">
    <source>
        <dbReference type="Proteomes" id="UP000199006"/>
    </source>
</evidence>
<gene>
    <name evidence="10" type="ORF">SAMN02983006_00900</name>
</gene>
<dbReference type="GO" id="GO:0010041">
    <property type="term" value="P:response to iron(III) ion"/>
    <property type="evidence" value="ECO:0007669"/>
    <property type="project" value="TreeGrafter"/>
</dbReference>
<feature type="transmembrane region" description="Helical" evidence="8">
    <location>
        <begin position="97"/>
        <end position="114"/>
    </location>
</feature>
<feature type="transmembrane region" description="Helical" evidence="8">
    <location>
        <begin position="16"/>
        <end position="36"/>
    </location>
</feature>
<dbReference type="Pfam" id="PF13231">
    <property type="entry name" value="PMT_2"/>
    <property type="match status" value="1"/>
</dbReference>
<feature type="transmembrane region" description="Helical" evidence="8">
    <location>
        <begin position="120"/>
        <end position="140"/>
    </location>
</feature>
<dbReference type="GO" id="GO:0016763">
    <property type="term" value="F:pentosyltransferase activity"/>
    <property type="evidence" value="ECO:0007669"/>
    <property type="project" value="TreeGrafter"/>
</dbReference>
<evidence type="ECO:0000259" key="9">
    <source>
        <dbReference type="Pfam" id="PF13231"/>
    </source>
</evidence>
<sequence>MKLIDKLIKTKTQQKLILGTLIVIIFLLYFMNSWSYDLWSPDEPRYAEVARETALNGNWIIPQLNQRTYYEKPPLYFNLVALSGLLIGRFSVTSVRLPGIIIAVLLLAFLTYFVRKEIDFLTGILSFIILATTINFFWLAMKVNLDIPLLFCTTLASLLLFRNRDNYQSKRWTTYLAFLLMGLGTLIKSPISILPVLTIIVYLFLHKNIYRLKKFPWLGSFFFLFLPGIIWLYLAYHIAGYSYLKTAVFDQLIGYSTGGQGHPQPFYYYLINFPLQALPWSLFLIPGFYYSYKVRSNLPDLLNYAIVSFLVIFLVFSLVGSKRGVYLMQLYPFAAIIIAWFFKLHFNGKIKNNKSIIIPTLIMAILFLFLGIYLYLQGTDLLTDQFQINLQQQSGFVFFYHSLVYLFIITSLILITITLFRSAQFNFSFIVLFGVILLIMLKTIFLPTLNQVKSERYLANDLAAAYTKQAEIGLWGSLNNDSGFVFYTGIYYDYIFENENEVKYFLAKPGKQILIINDVDKWEESSFKDIYQQYFRLKQYQVGSNKMLLLTEN</sequence>
<evidence type="ECO:0000256" key="2">
    <source>
        <dbReference type="ARBA" id="ARBA00022475"/>
    </source>
</evidence>
<evidence type="ECO:0000313" key="10">
    <source>
        <dbReference type="EMBL" id="SFL34133.1"/>
    </source>
</evidence>
<dbReference type="PANTHER" id="PTHR33908:SF3">
    <property type="entry name" value="UNDECAPRENYL PHOSPHATE-ALPHA-4-AMINO-4-DEOXY-L-ARABINOSE ARABINOSYL TRANSFERASE"/>
    <property type="match status" value="1"/>
</dbReference>
<feature type="transmembrane region" description="Helical" evidence="8">
    <location>
        <begin position="427"/>
        <end position="446"/>
    </location>
</feature>
<feature type="transmembrane region" description="Helical" evidence="8">
    <location>
        <begin position="396"/>
        <end position="420"/>
    </location>
</feature>
<evidence type="ECO:0000256" key="8">
    <source>
        <dbReference type="SAM" id="Phobius"/>
    </source>
</evidence>
<feature type="transmembrane region" description="Helical" evidence="8">
    <location>
        <begin position="325"/>
        <end position="344"/>
    </location>
</feature>
<evidence type="ECO:0000256" key="7">
    <source>
        <dbReference type="ARBA" id="ARBA00023136"/>
    </source>
</evidence>
<feature type="transmembrane region" description="Helical" evidence="8">
    <location>
        <begin position="266"/>
        <end position="289"/>
    </location>
</feature>
<dbReference type="GO" id="GO:0005886">
    <property type="term" value="C:plasma membrane"/>
    <property type="evidence" value="ECO:0007669"/>
    <property type="project" value="UniProtKB-SubCell"/>
</dbReference>
<dbReference type="PANTHER" id="PTHR33908">
    <property type="entry name" value="MANNOSYLTRANSFERASE YKCB-RELATED"/>
    <property type="match status" value="1"/>
</dbReference>
<dbReference type="AlphaFoldDB" id="A0A1I4GXG7"/>